<reference evidence="1 3" key="1">
    <citation type="journal article" date="2014" name="BMC Genomics">
        <title>Genome sequence of Anopheles sinensis provides insight into genetics basis of mosquito competence for malaria parasites.</title>
        <authorList>
            <person name="Zhou D."/>
            <person name="Zhang D."/>
            <person name="Ding G."/>
            <person name="Shi L."/>
            <person name="Hou Q."/>
            <person name="Ye Y."/>
            <person name="Xu Y."/>
            <person name="Zhou H."/>
            <person name="Xiong C."/>
            <person name="Li S."/>
            <person name="Yu J."/>
            <person name="Hong S."/>
            <person name="Yu X."/>
            <person name="Zou P."/>
            <person name="Chen C."/>
            <person name="Chang X."/>
            <person name="Wang W."/>
            <person name="Lv Y."/>
            <person name="Sun Y."/>
            <person name="Ma L."/>
            <person name="Shen B."/>
            <person name="Zhu C."/>
        </authorList>
    </citation>
    <scope>NUCLEOTIDE SEQUENCE [LARGE SCALE GENOMIC DNA]</scope>
</reference>
<dbReference type="EMBL" id="ATLV01022667">
    <property type="status" value="NOT_ANNOTATED_CDS"/>
    <property type="molecule type" value="Genomic_DNA"/>
</dbReference>
<organism evidence="1">
    <name type="scientific">Anopheles sinensis</name>
    <name type="common">Mosquito</name>
    <dbReference type="NCBI Taxonomy" id="74873"/>
    <lineage>
        <taxon>Eukaryota</taxon>
        <taxon>Metazoa</taxon>
        <taxon>Ecdysozoa</taxon>
        <taxon>Arthropoda</taxon>
        <taxon>Hexapoda</taxon>
        <taxon>Insecta</taxon>
        <taxon>Pterygota</taxon>
        <taxon>Neoptera</taxon>
        <taxon>Endopterygota</taxon>
        <taxon>Diptera</taxon>
        <taxon>Nematocera</taxon>
        <taxon>Culicoidea</taxon>
        <taxon>Culicidae</taxon>
        <taxon>Anophelinae</taxon>
        <taxon>Anopheles</taxon>
    </lineage>
</organism>
<proteinExistence type="predicted"/>
<dbReference type="AlphaFoldDB" id="A0A084WCG1"/>
<dbReference type="EMBL" id="KE525335">
    <property type="protein sequence ID" value="KFB47905.1"/>
    <property type="molecule type" value="Genomic_DNA"/>
</dbReference>
<evidence type="ECO:0000313" key="3">
    <source>
        <dbReference type="Proteomes" id="UP000030765"/>
    </source>
</evidence>
<accession>A0A084WCG1</accession>
<keyword evidence="3" id="KW-1185">Reference proteome</keyword>
<dbReference type="VEuPathDB" id="VectorBase:ASIC015963"/>
<evidence type="ECO:0000313" key="2">
    <source>
        <dbReference type="EnsemblMetazoa" id="ASIC015963-PA"/>
    </source>
</evidence>
<reference evidence="2" key="2">
    <citation type="submission" date="2020-05" db="UniProtKB">
        <authorList>
            <consortium name="EnsemblMetazoa"/>
        </authorList>
    </citation>
    <scope>IDENTIFICATION</scope>
</reference>
<evidence type="ECO:0000313" key="1">
    <source>
        <dbReference type="EMBL" id="KFB47905.1"/>
    </source>
</evidence>
<dbReference type="Proteomes" id="UP000030765">
    <property type="component" value="Unassembled WGS sequence"/>
</dbReference>
<name>A0A084WCG1_ANOSI</name>
<protein>
    <submittedName>
        <fullName evidence="1 2">Phage integrase site specific recombinase</fullName>
    </submittedName>
</protein>
<gene>
    <name evidence="1" type="ORF">ZHAS_00015963</name>
</gene>
<dbReference type="EnsemblMetazoa" id="ASIC015963-RA">
    <property type="protein sequence ID" value="ASIC015963-PA"/>
    <property type="gene ID" value="ASIC015963"/>
</dbReference>
<sequence>MDGFWLVVPREKNPSLRALFLPADPSCAFQIQTRNGTDFAENSAVKQGEDQARTVTRLMGPHPSLGDAWRWPWARGGCDDDGGAEDDDADSCASAPMHQCKLQRLPLGLVDIIYDDPGGLRVSPEEMARLLR</sequence>